<evidence type="ECO:0000313" key="1">
    <source>
        <dbReference type="EMBL" id="OUJ67409.1"/>
    </source>
</evidence>
<comment type="caution">
    <text evidence="1">The sequence shown here is derived from an EMBL/GenBank/DDBJ whole genome shotgun (WGS) entry which is preliminary data.</text>
</comment>
<name>A0A243W7A2_9BACT</name>
<sequence>MPITTQLFTGAEGSALKLGTAQAATQAYRQNPLGKTKALFVGFEVVRTILAQPDCVGMIFYHAYNEDGNLRFVTTGCTETSAGWLGDLIGDYGKGCPPDCDFYNEAGLSLLMTEAEYDAFQRQPLKPKAPHFTGAEGGFISAATAGAWVNNFQRAHPGVAQGFFFGRQLIEQILAQPTCMGVRQYYCVAPDGTRSMLLVGSNAAGMDLTQGLIAGEGIPVQTSLGTAVPAPMVGKHKSKAHA</sequence>
<protein>
    <submittedName>
        <fullName evidence="1">Uncharacterized protein</fullName>
    </submittedName>
</protein>
<dbReference type="OrthoDB" id="661524at2"/>
<evidence type="ECO:0000313" key="2">
    <source>
        <dbReference type="Proteomes" id="UP000194873"/>
    </source>
</evidence>
<keyword evidence="2" id="KW-1185">Reference proteome</keyword>
<dbReference type="AlphaFoldDB" id="A0A243W7A2"/>
<dbReference type="EMBL" id="MTSE01000076">
    <property type="protein sequence ID" value="OUJ67409.1"/>
    <property type="molecule type" value="Genomic_DNA"/>
</dbReference>
<gene>
    <name evidence="1" type="ORF">BXP70_28840</name>
</gene>
<accession>A0A243W7A2</accession>
<dbReference type="Proteomes" id="UP000194873">
    <property type="component" value="Unassembled WGS sequence"/>
</dbReference>
<proteinExistence type="predicted"/>
<reference evidence="1 2" key="1">
    <citation type="submission" date="2017-01" db="EMBL/GenBank/DDBJ databases">
        <title>A new Hymenobacter.</title>
        <authorList>
            <person name="Liang Y."/>
            <person name="Feng F."/>
        </authorList>
    </citation>
    <scope>NUCLEOTIDE SEQUENCE [LARGE SCALE GENOMIC DNA]</scope>
    <source>
        <strain evidence="1">MIMBbqt21</strain>
    </source>
</reference>
<organism evidence="1 2">
    <name type="scientific">Hymenobacter crusticola</name>
    <dbReference type="NCBI Taxonomy" id="1770526"/>
    <lineage>
        <taxon>Bacteria</taxon>
        <taxon>Pseudomonadati</taxon>
        <taxon>Bacteroidota</taxon>
        <taxon>Cytophagia</taxon>
        <taxon>Cytophagales</taxon>
        <taxon>Hymenobacteraceae</taxon>
        <taxon>Hymenobacter</taxon>
    </lineage>
</organism>
<dbReference type="RefSeq" id="WP_086597572.1">
    <property type="nucleotide sequence ID" value="NZ_MTSE01000076.1"/>
</dbReference>